<evidence type="ECO:0000313" key="12">
    <source>
        <dbReference type="Proteomes" id="UP000262325"/>
    </source>
</evidence>
<evidence type="ECO:0000256" key="8">
    <source>
        <dbReference type="NCBIfam" id="TIGR00977"/>
    </source>
</evidence>
<dbReference type="PANTHER" id="PTHR43538">
    <property type="entry name" value="ALPHA-IPM SYNTHASE/HOMOCITRATE SYNTHASE"/>
    <property type="match status" value="1"/>
</dbReference>
<dbReference type="InterPro" id="IPR013785">
    <property type="entry name" value="Aldolase_TIM"/>
</dbReference>
<comment type="caution">
    <text evidence="11">The sequence shown here is derived from an EMBL/GenBank/DDBJ whole genome shotgun (WGS) entry which is preliminary data.</text>
</comment>
<dbReference type="InterPro" id="IPR013709">
    <property type="entry name" value="2-isopropylmalate_synth_dimer"/>
</dbReference>
<keyword evidence="6" id="KW-0100">Branched-chain amino acid biosynthesis</keyword>
<comment type="pathway">
    <text evidence="1">Amino-acid biosynthesis; L-isoleucine biosynthesis; 2-oxobutanoate from pyruvate: step 1/3.</text>
</comment>
<comment type="similarity">
    <text evidence="2 9">Belongs to the alpha-IPM synthase/homocitrate synthase family.</text>
</comment>
<reference evidence="11 12" key="1">
    <citation type="journal article" date="2018" name="Nat. Biotechnol.">
        <title>A standardized bacterial taxonomy based on genome phylogeny substantially revises the tree of life.</title>
        <authorList>
            <person name="Parks D.H."/>
            <person name="Chuvochina M."/>
            <person name="Waite D.W."/>
            <person name="Rinke C."/>
            <person name="Skarshewski A."/>
            <person name="Chaumeil P.A."/>
            <person name="Hugenholtz P."/>
        </authorList>
    </citation>
    <scope>NUCLEOTIDE SEQUENCE [LARGE SCALE GENOMIC DNA]</scope>
    <source>
        <strain evidence="11">UBA8672</strain>
    </source>
</reference>
<dbReference type="GO" id="GO:0009098">
    <property type="term" value="P:L-leucine biosynthetic process"/>
    <property type="evidence" value="ECO:0007669"/>
    <property type="project" value="InterPro"/>
</dbReference>
<dbReference type="GO" id="GO:0003852">
    <property type="term" value="F:2-isopropylmalate synthase activity"/>
    <property type="evidence" value="ECO:0007669"/>
    <property type="project" value="InterPro"/>
</dbReference>
<dbReference type="PROSITE" id="PS50991">
    <property type="entry name" value="PYR_CT"/>
    <property type="match status" value="1"/>
</dbReference>
<evidence type="ECO:0000256" key="5">
    <source>
        <dbReference type="ARBA" id="ARBA00022679"/>
    </source>
</evidence>
<accession>A0A3D5QER6</accession>
<evidence type="ECO:0000256" key="9">
    <source>
        <dbReference type="RuleBase" id="RU003523"/>
    </source>
</evidence>
<evidence type="ECO:0000256" key="7">
    <source>
        <dbReference type="ARBA" id="ARBA00048263"/>
    </source>
</evidence>
<dbReference type="CDD" id="cd07941">
    <property type="entry name" value="DRE_TIM_LeuA3"/>
    <property type="match status" value="1"/>
</dbReference>
<dbReference type="InterPro" id="IPR054691">
    <property type="entry name" value="LeuA/HCS_post-cat"/>
</dbReference>
<dbReference type="SMART" id="SM00917">
    <property type="entry name" value="LeuA_dimer"/>
    <property type="match status" value="1"/>
</dbReference>
<dbReference type="SUPFAM" id="SSF110921">
    <property type="entry name" value="2-isopropylmalate synthase LeuA, allosteric (dimerisation) domain"/>
    <property type="match status" value="1"/>
</dbReference>
<dbReference type="InterPro" id="IPR036230">
    <property type="entry name" value="LeuA_allosteric_dom_sf"/>
</dbReference>
<keyword evidence="3" id="KW-0028">Amino-acid biosynthesis</keyword>
<comment type="catalytic activity">
    <reaction evidence="7">
        <text>pyruvate + acetyl-CoA + H2O = (3R)-citramalate + CoA + H(+)</text>
        <dbReference type="Rhea" id="RHEA:19045"/>
        <dbReference type="ChEBI" id="CHEBI:15361"/>
        <dbReference type="ChEBI" id="CHEBI:15377"/>
        <dbReference type="ChEBI" id="CHEBI:15378"/>
        <dbReference type="ChEBI" id="CHEBI:30934"/>
        <dbReference type="ChEBI" id="CHEBI:57287"/>
        <dbReference type="ChEBI" id="CHEBI:57288"/>
        <dbReference type="EC" id="2.3.3.21"/>
    </reaction>
</comment>
<evidence type="ECO:0000256" key="2">
    <source>
        <dbReference type="ARBA" id="ARBA00006154"/>
    </source>
</evidence>
<evidence type="ECO:0000313" key="11">
    <source>
        <dbReference type="EMBL" id="HCW94174.1"/>
    </source>
</evidence>
<dbReference type="InterPro" id="IPR000891">
    <property type="entry name" value="PYR_CT"/>
</dbReference>
<evidence type="ECO:0000256" key="4">
    <source>
        <dbReference type="ARBA" id="ARBA00022624"/>
    </source>
</evidence>
<dbReference type="Pfam" id="PF08502">
    <property type="entry name" value="LeuA_dimer"/>
    <property type="match status" value="1"/>
</dbReference>
<protein>
    <recommendedName>
        <fullName evidence="8">Citramalate synthase</fullName>
        <ecNumber evidence="8">2.3.3.21</ecNumber>
    </recommendedName>
</protein>
<keyword evidence="4" id="KW-0412">Isoleucine biosynthesis</keyword>
<evidence type="ECO:0000259" key="10">
    <source>
        <dbReference type="PROSITE" id="PS50991"/>
    </source>
</evidence>
<name>A0A3D5QER6_FLESI</name>
<dbReference type="Gene3D" id="3.20.20.70">
    <property type="entry name" value="Aldolase class I"/>
    <property type="match status" value="1"/>
</dbReference>
<evidence type="ECO:0000256" key="1">
    <source>
        <dbReference type="ARBA" id="ARBA00004743"/>
    </source>
</evidence>
<organism evidence="11 12">
    <name type="scientific">Flexistipes sinusarabici</name>
    <dbReference type="NCBI Taxonomy" id="2352"/>
    <lineage>
        <taxon>Bacteria</taxon>
        <taxon>Pseudomonadati</taxon>
        <taxon>Deferribacterota</taxon>
        <taxon>Deferribacteres</taxon>
        <taxon>Deferribacterales</taxon>
        <taxon>Flexistipitaceae</taxon>
        <taxon>Flexistipes</taxon>
    </lineage>
</organism>
<gene>
    <name evidence="11" type="ORF">DHM44_10900</name>
</gene>
<dbReference type="EMBL" id="DPPF01000231">
    <property type="protein sequence ID" value="HCW94174.1"/>
    <property type="molecule type" value="Genomic_DNA"/>
</dbReference>
<dbReference type="NCBIfam" id="TIGR00977">
    <property type="entry name" value="citramal_synth"/>
    <property type="match status" value="1"/>
</dbReference>
<dbReference type="PANTHER" id="PTHR43538:SF1">
    <property type="entry name" value="(R)-CITRAMALATE SYNTHASE"/>
    <property type="match status" value="1"/>
</dbReference>
<feature type="domain" description="Pyruvate carboxyltransferase" evidence="10">
    <location>
        <begin position="8"/>
        <end position="271"/>
    </location>
</feature>
<dbReference type="InterPro" id="IPR002034">
    <property type="entry name" value="AIPM/Hcit_synth_CS"/>
</dbReference>
<dbReference type="GO" id="GO:0043714">
    <property type="term" value="F:(R)-citramalate synthase activity"/>
    <property type="evidence" value="ECO:0007669"/>
    <property type="project" value="UniProtKB-UniRule"/>
</dbReference>
<dbReference type="Pfam" id="PF00682">
    <property type="entry name" value="HMGL-like"/>
    <property type="match status" value="1"/>
</dbReference>
<dbReference type="Proteomes" id="UP000262325">
    <property type="component" value="Unassembled WGS sequence"/>
</dbReference>
<dbReference type="Gene3D" id="1.10.238.260">
    <property type="match status" value="1"/>
</dbReference>
<proteinExistence type="inferred from homology"/>
<dbReference type="UniPathway" id="UPA00047">
    <property type="reaction ID" value="UER00066"/>
</dbReference>
<dbReference type="InterPro" id="IPR005675">
    <property type="entry name" value="Citramal_synthase"/>
</dbReference>
<dbReference type="AlphaFoldDB" id="A0A3D5QER6"/>
<dbReference type="EC" id="2.3.3.21" evidence="8"/>
<dbReference type="SUPFAM" id="SSF51569">
    <property type="entry name" value="Aldolase"/>
    <property type="match status" value="1"/>
</dbReference>
<sequence>MPHEDKTLVLYDTLLRDGTQSEDVNFTVQDKVRIAEELDDFGIDFIEGGWPGSNPRDIEFFNEVKKSKVNPAKICAFGSTRRAKKSCENDESIQALLQSGAANITIFGKTWDLHVTEALKISLENNLELINDTISYLKKKVSNVFYDAEHFFDGYKANPEYALKTLKAAMDAKADCLVLCDTNGGAMPDELVDIIKKVREVTGEYPLGIHCHNDSECAVANSVLAVRNGITHIQGTINGYGERCGNANLCSVIPNLQLKYGYDCVEDENLKKLWSLSRLVNELGNLKHNIHQPYVGRAAFAHKGGVHVSAILKNARTYEHIKPELVGNTQRVLVSDLSGKSNLMYKAKDFGLELDSNDPKMNSLLEKLKELENKGFQYEGAEASFELLVRKAIGNFTKFFDLLSFRVIDEKRSAIEPPFAEATVMLRVGGDIEHTAAIGNGPVNALDNSLRKALEKFYPSLKTMDLVDYKVRILTGKDGTKAITRVLIESKDETDTWGTVGVAHNIIDASYQAMVDSIEYKLFKDTYK</sequence>
<dbReference type="PROSITE" id="PS00815">
    <property type="entry name" value="AIPM_HOMOCIT_SYNTH_1"/>
    <property type="match status" value="1"/>
</dbReference>
<evidence type="ECO:0000256" key="6">
    <source>
        <dbReference type="ARBA" id="ARBA00023304"/>
    </source>
</evidence>
<keyword evidence="5 9" id="KW-0808">Transferase</keyword>
<dbReference type="Pfam" id="PF22617">
    <property type="entry name" value="HCS_D2"/>
    <property type="match status" value="1"/>
</dbReference>
<dbReference type="Gene3D" id="3.30.160.270">
    <property type="match status" value="1"/>
</dbReference>
<dbReference type="GO" id="GO:0009097">
    <property type="term" value="P:isoleucine biosynthetic process"/>
    <property type="evidence" value="ECO:0007669"/>
    <property type="project" value="UniProtKB-UniRule"/>
</dbReference>
<evidence type="ECO:0000256" key="3">
    <source>
        <dbReference type="ARBA" id="ARBA00022605"/>
    </source>
</evidence>